<evidence type="ECO:0008006" key="7">
    <source>
        <dbReference type="Google" id="ProtNLM"/>
    </source>
</evidence>
<accession>A0A1E7DTR2</accession>
<evidence type="ECO:0000313" key="5">
    <source>
        <dbReference type="EMBL" id="OES46462.1"/>
    </source>
</evidence>
<dbReference type="InterPro" id="IPR051448">
    <property type="entry name" value="CdaR-like_regulators"/>
</dbReference>
<evidence type="ECO:0000256" key="1">
    <source>
        <dbReference type="ARBA" id="ARBA00006754"/>
    </source>
</evidence>
<evidence type="ECO:0000313" key="6">
    <source>
        <dbReference type="Proteomes" id="UP000095658"/>
    </source>
</evidence>
<dbReference type="PANTHER" id="PTHR33744:SF1">
    <property type="entry name" value="DNA-BINDING TRANSCRIPTIONAL ACTIVATOR ADER"/>
    <property type="match status" value="1"/>
</dbReference>
<evidence type="ECO:0000259" key="2">
    <source>
        <dbReference type="Pfam" id="PF07905"/>
    </source>
</evidence>
<dbReference type="Proteomes" id="UP000095658">
    <property type="component" value="Unassembled WGS sequence"/>
</dbReference>
<keyword evidence="6" id="KW-1185">Reference proteome</keyword>
<dbReference type="OrthoDB" id="142218at2"/>
<proteinExistence type="inferred from homology"/>
<gene>
    <name evidence="5" type="ORF">BA724_14635</name>
</gene>
<protein>
    <recommendedName>
        <fullName evidence="7">PucR family transcriptional regulator</fullName>
    </recommendedName>
</protein>
<dbReference type="RefSeq" id="WP_069937002.1">
    <property type="nucleotide sequence ID" value="NZ_MAMP01000002.1"/>
</dbReference>
<comment type="caution">
    <text evidence="5">The sequence shown here is derived from an EMBL/GenBank/DDBJ whole genome shotgun (WGS) entry which is preliminary data.</text>
</comment>
<dbReference type="InterPro" id="IPR041522">
    <property type="entry name" value="CdaR_GGDEF"/>
</dbReference>
<feature type="domain" description="PucR C-terminal helix-turn-helix" evidence="3">
    <location>
        <begin position="474"/>
        <end position="532"/>
    </location>
</feature>
<sequence length="538" mass="61533">MKLKTLLAHAPFHDLKLTAGEKGVSNDITNITMMDAPDILPYLKPNDLLVTTGYHVKDEPAELTRLIEQMAQKSCAALFIKTKRFFGELPSEAIRLANDLKFPIVEIPESWSLGETVNQMLNVILDKRTSELRSAIDTHKLFSSHIMSGKGLNALLANLTELTGHRTFLCTSYFSPIAGDRTLAEVLSPFKKWSSQHGSFLSPSAAFTAFSTLDQKEDYTLFPVYTYEKKAALLLIEGPIYMTEHVKLLTIEQALNVISFELLKEDAVKQFTRRIRNEFFSNFLDDAFSSEEEAISRAREFDLPLKQKYICAAGRIDAPEEEWSYYTNQKELDAIYYFFEKELHTMDVPCYLFTKGETLILLLKAPEHVKDTHSFTASFLQKLQSRMSRELDATMSFGVSHLCSSLLFIRQGYKEARDALKTNRLSSGPSSVHFHRTKDVSELLRLLPAKDLSQFYKHTVQQLKLSNLEEEKSLLDTLFVYMESHCHISETAKRLFVHRNTVVYRLEKCEELLGISLKDPDFSLQIRLALRIKHLLNA</sequence>
<dbReference type="InterPro" id="IPR012914">
    <property type="entry name" value="PucR_dom"/>
</dbReference>
<dbReference type="Pfam" id="PF13556">
    <property type="entry name" value="HTH_30"/>
    <property type="match status" value="1"/>
</dbReference>
<dbReference type="STRING" id="1714016.BA724_14635"/>
<evidence type="ECO:0000259" key="3">
    <source>
        <dbReference type="Pfam" id="PF13556"/>
    </source>
</evidence>
<dbReference type="AlphaFoldDB" id="A0A1E7DTR2"/>
<dbReference type="Pfam" id="PF17853">
    <property type="entry name" value="GGDEF_2"/>
    <property type="match status" value="1"/>
</dbReference>
<dbReference type="PANTHER" id="PTHR33744">
    <property type="entry name" value="CARBOHYDRATE DIACID REGULATOR"/>
    <property type="match status" value="1"/>
</dbReference>
<dbReference type="InterPro" id="IPR042070">
    <property type="entry name" value="PucR_C-HTH_sf"/>
</dbReference>
<dbReference type="EMBL" id="MAMP01000002">
    <property type="protein sequence ID" value="OES46462.1"/>
    <property type="molecule type" value="Genomic_DNA"/>
</dbReference>
<reference evidence="5 6" key="1">
    <citation type="submission" date="2016-06" db="EMBL/GenBank/DDBJ databases">
        <title>Domibacillus iocasae genome sequencing.</title>
        <authorList>
            <person name="Verma A."/>
            <person name="Pal Y."/>
            <person name="Ojha A.K."/>
            <person name="Krishnamurthi S."/>
        </authorList>
    </citation>
    <scope>NUCLEOTIDE SEQUENCE [LARGE SCALE GENOMIC DNA]</scope>
    <source>
        <strain evidence="5 6">DSM 29979</strain>
    </source>
</reference>
<evidence type="ECO:0000259" key="4">
    <source>
        <dbReference type="Pfam" id="PF17853"/>
    </source>
</evidence>
<organism evidence="5 6">
    <name type="scientific">Domibacillus iocasae</name>
    <dbReference type="NCBI Taxonomy" id="1714016"/>
    <lineage>
        <taxon>Bacteria</taxon>
        <taxon>Bacillati</taxon>
        <taxon>Bacillota</taxon>
        <taxon>Bacilli</taxon>
        <taxon>Bacillales</taxon>
        <taxon>Bacillaceae</taxon>
        <taxon>Domibacillus</taxon>
    </lineage>
</organism>
<dbReference type="InterPro" id="IPR025736">
    <property type="entry name" value="PucR_C-HTH_dom"/>
</dbReference>
<feature type="domain" description="CdaR GGDEF-like" evidence="4">
    <location>
        <begin position="290"/>
        <end position="421"/>
    </location>
</feature>
<comment type="similarity">
    <text evidence="1">Belongs to the CdaR family.</text>
</comment>
<dbReference type="Gene3D" id="1.10.10.2840">
    <property type="entry name" value="PucR C-terminal helix-turn-helix domain"/>
    <property type="match status" value="1"/>
</dbReference>
<name>A0A1E7DTR2_9BACI</name>
<dbReference type="Pfam" id="PF07905">
    <property type="entry name" value="PucR"/>
    <property type="match status" value="1"/>
</dbReference>
<feature type="domain" description="Purine catabolism PurC-like" evidence="2">
    <location>
        <begin position="6"/>
        <end position="124"/>
    </location>
</feature>